<proteinExistence type="predicted"/>
<protein>
    <recommendedName>
        <fullName evidence="3">Helix-turn-helix domain-containing protein</fullName>
    </recommendedName>
</protein>
<accession>A0ABU5WCM2</accession>
<evidence type="ECO:0008006" key="3">
    <source>
        <dbReference type="Google" id="ProtNLM"/>
    </source>
</evidence>
<dbReference type="RefSeq" id="WP_323581089.1">
    <property type="nucleotide sequence ID" value="NZ_JAYGOJ010000235.1"/>
</dbReference>
<name>A0ABU5WCM2_AERCA</name>
<dbReference type="EMBL" id="JAYGOJ010000235">
    <property type="protein sequence ID" value="MEA9438594.1"/>
    <property type="molecule type" value="Genomic_DNA"/>
</dbReference>
<keyword evidence="2" id="KW-1185">Reference proteome</keyword>
<comment type="caution">
    <text evidence="1">The sequence shown here is derived from an EMBL/GenBank/DDBJ whole genome shotgun (WGS) entry which is preliminary data.</text>
</comment>
<sequence length="295" mass="33462">MRLTNEQREQVITLRRRHSLKEVASLAGLSVGTVKAITSRSGLFTDNPRHRAMFTLPPLQSSGETLPAVPELPPQEVVTGDKEIDALLWLRQVIGTGDPVRIAQAKEAAGRITTPPGELEQRYSKWLVAKAGHMLAGLGSIGFANLDGLAERSITRRANETEAIGRFGDALWDDTQAEAFCLESLRGLETETWDYPPELVAERFKAHPELMPHTLSDCLHELAYWDDLYRLRRACSKDYDTHQEVWSRDQFIFTVMLAELRPRNLDEARATLRHLLDSERRDWKEVDRILDNLIG</sequence>
<dbReference type="Proteomes" id="UP001304847">
    <property type="component" value="Unassembled WGS sequence"/>
</dbReference>
<reference evidence="1 2" key="1">
    <citation type="submission" date="2023-12" db="EMBL/GenBank/DDBJ databases">
        <title>Characterization of antibiotic resistance in Aeromonas spp. in hospital effluent.</title>
        <authorList>
            <person name="Negoseki B.R.S."/>
            <person name="Krul D."/>
            <person name="Siqueira A.C."/>
            <person name="Almeida M."/>
            <person name="Mesa D."/>
            <person name="Conte D."/>
            <person name="Dalla-Costa L.M."/>
        </authorList>
    </citation>
    <scope>NUCLEOTIDE SEQUENCE [LARGE SCALE GENOMIC DNA]</scope>
    <source>
        <strain evidence="1 2">36v</strain>
    </source>
</reference>
<organism evidence="1 2">
    <name type="scientific">Aeromonas caviae</name>
    <name type="common">Aeromonas punctata</name>
    <dbReference type="NCBI Taxonomy" id="648"/>
    <lineage>
        <taxon>Bacteria</taxon>
        <taxon>Pseudomonadati</taxon>
        <taxon>Pseudomonadota</taxon>
        <taxon>Gammaproteobacteria</taxon>
        <taxon>Aeromonadales</taxon>
        <taxon>Aeromonadaceae</taxon>
        <taxon>Aeromonas</taxon>
    </lineage>
</organism>
<evidence type="ECO:0000313" key="2">
    <source>
        <dbReference type="Proteomes" id="UP001304847"/>
    </source>
</evidence>
<gene>
    <name evidence="1" type="ORF">VCX44_23035</name>
</gene>
<evidence type="ECO:0000313" key="1">
    <source>
        <dbReference type="EMBL" id="MEA9438594.1"/>
    </source>
</evidence>